<keyword evidence="2" id="KW-1185">Reference proteome</keyword>
<dbReference type="InterPro" id="IPR011335">
    <property type="entry name" value="Restrct_endonuc-II-like"/>
</dbReference>
<sequence>MTARRPLPDELDQRFGIAVASASGVARNRMRASDLDIPFPGVRRRILHDLPDPPFDPYERQAHERLERALDYAPRLTDAQFVSHESAAAVLGAPLPMVLDEHGEIADLSRASVHVSVLGTGPLPRCSGVIGHRANPETTRVGTARGIRISDAATTWASLAHLQVPDLVAVGDYFCRRWRPGVGRKHVGRRSFCTIDDLRKVTTGGRRRGIIRLREAVELVREDSWSPRETKLRLMLCEAHLPEPQLNIDVRDDDGRFLGCVDLAYPELKVAIEYQSMLHGPRYAADVERIAALRAAGWIVIEVTSELFRRPDEIVRRVRAAISERR</sequence>
<evidence type="ECO:0008006" key="3">
    <source>
        <dbReference type="Google" id="ProtNLM"/>
    </source>
</evidence>
<protein>
    <recommendedName>
        <fullName evidence="3">DUF559 domain-containing protein</fullName>
    </recommendedName>
</protein>
<gene>
    <name evidence="1" type="ORF">DY023_02425</name>
</gene>
<dbReference type="EMBL" id="QUAB01000014">
    <property type="protein sequence ID" value="REJ07840.1"/>
    <property type="molecule type" value="Genomic_DNA"/>
</dbReference>
<proteinExistence type="predicted"/>
<dbReference type="RefSeq" id="WP_116240754.1">
    <property type="nucleotide sequence ID" value="NZ_QUAB01000014.1"/>
</dbReference>
<reference evidence="1 2" key="1">
    <citation type="submission" date="2018-08" db="EMBL/GenBank/DDBJ databases">
        <title>Isolation, diversity and antifungal activity of Actinobacteria from cow dung.</title>
        <authorList>
            <person name="Ling L."/>
        </authorList>
    </citation>
    <scope>NUCLEOTIDE SEQUENCE [LARGE SCALE GENOMIC DNA]</scope>
    <source>
        <strain evidence="1 2">NEAU-LLE</strain>
    </source>
</reference>
<dbReference type="AlphaFoldDB" id="A0A371NZ12"/>
<evidence type="ECO:0000313" key="2">
    <source>
        <dbReference type="Proteomes" id="UP000262172"/>
    </source>
</evidence>
<comment type="caution">
    <text evidence="1">The sequence shown here is derived from an EMBL/GenBank/DDBJ whole genome shotgun (WGS) entry which is preliminary data.</text>
</comment>
<name>A0A371NZ12_9MICO</name>
<organism evidence="1 2">
    <name type="scientific">Microbacterium bovistercoris</name>
    <dbReference type="NCBI Taxonomy" id="2293570"/>
    <lineage>
        <taxon>Bacteria</taxon>
        <taxon>Bacillati</taxon>
        <taxon>Actinomycetota</taxon>
        <taxon>Actinomycetes</taxon>
        <taxon>Micrococcales</taxon>
        <taxon>Microbacteriaceae</taxon>
        <taxon>Microbacterium</taxon>
    </lineage>
</organism>
<dbReference type="OrthoDB" id="3173471at2"/>
<dbReference type="Proteomes" id="UP000262172">
    <property type="component" value="Unassembled WGS sequence"/>
</dbReference>
<dbReference type="SUPFAM" id="SSF52980">
    <property type="entry name" value="Restriction endonuclease-like"/>
    <property type="match status" value="1"/>
</dbReference>
<accession>A0A371NZ12</accession>
<evidence type="ECO:0000313" key="1">
    <source>
        <dbReference type="EMBL" id="REJ07840.1"/>
    </source>
</evidence>